<feature type="transmembrane region" description="Helical" evidence="1">
    <location>
        <begin position="74"/>
        <end position="93"/>
    </location>
</feature>
<accession>X1IYE0</accession>
<feature type="transmembrane region" description="Helical" evidence="1">
    <location>
        <begin position="44"/>
        <end position="62"/>
    </location>
</feature>
<protein>
    <submittedName>
        <fullName evidence="2">Uncharacterized protein</fullName>
    </submittedName>
</protein>
<feature type="transmembrane region" description="Helical" evidence="1">
    <location>
        <begin position="22"/>
        <end position="38"/>
    </location>
</feature>
<dbReference type="AlphaFoldDB" id="X1IYE0"/>
<organism evidence="2">
    <name type="scientific">marine sediment metagenome</name>
    <dbReference type="NCBI Taxonomy" id="412755"/>
    <lineage>
        <taxon>unclassified sequences</taxon>
        <taxon>metagenomes</taxon>
        <taxon>ecological metagenomes</taxon>
    </lineage>
</organism>
<keyword evidence="1" id="KW-0472">Membrane</keyword>
<sequence>MAWGDCITGIVRSQVYGRAVKGFWGSVAMFGTCLIIAWCFIEPFWVGVVTAMVATITEWACGDVGIIKPLDDNLMIPLTSCATVFGILALVGGL</sequence>
<comment type="caution">
    <text evidence="2">The sequence shown here is derived from an EMBL/GenBank/DDBJ whole genome shotgun (WGS) entry which is preliminary data.</text>
</comment>
<reference evidence="2" key="1">
    <citation type="journal article" date="2014" name="Front. Microbiol.">
        <title>High frequency of phylogenetically diverse reductive dehalogenase-homologous genes in deep subseafloor sedimentary metagenomes.</title>
        <authorList>
            <person name="Kawai M."/>
            <person name="Futagami T."/>
            <person name="Toyoda A."/>
            <person name="Takaki Y."/>
            <person name="Nishi S."/>
            <person name="Hori S."/>
            <person name="Arai W."/>
            <person name="Tsubouchi T."/>
            <person name="Morono Y."/>
            <person name="Uchiyama I."/>
            <person name="Ito T."/>
            <person name="Fujiyama A."/>
            <person name="Inagaki F."/>
            <person name="Takami H."/>
        </authorList>
    </citation>
    <scope>NUCLEOTIDE SEQUENCE</scope>
    <source>
        <strain evidence="2">Expedition CK06-06</strain>
    </source>
</reference>
<name>X1IYE0_9ZZZZ</name>
<keyword evidence="1" id="KW-1133">Transmembrane helix</keyword>
<gene>
    <name evidence="2" type="ORF">S03H2_43942</name>
</gene>
<keyword evidence="1" id="KW-0812">Transmembrane</keyword>
<dbReference type="EMBL" id="BARU01027451">
    <property type="protein sequence ID" value="GAH74280.1"/>
    <property type="molecule type" value="Genomic_DNA"/>
</dbReference>
<evidence type="ECO:0000313" key="2">
    <source>
        <dbReference type="EMBL" id="GAH74280.1"/>
    </source>
</evidence>
<evidence type="ECO:0000256" key="1">
    <source>
        <dbReference type="SAM" id="Phobius"/>
    </source>
</evidence>
<proteinExistence type="predicted"/>